<dbReference type="PROSITE" id="PS50851">
    <property type="entry name" value="CHEW"/>
    <property type="match status" value="1"/>
</dbReference>
<dbReference type="InterPro" id="IPR039315">
    <property type="entry name" value="CheW"/>
</dbReference>
<dbReference type="AlphaFoldDB" id="A0A0C1ZQA9"/>
<dbReference type="Gene3D" id="2.40.50.180">
    <property type="entry name" value="CheA-289, Domain 4"/>
    <property type="match status" value="1"/>
</dbReference>
<feature type="region of interest" description="Disordered" evidence="1">
    <location>
        <begin position="1"/>
        <end position="21"/>
    </location>
</feature>
<proteinExistence type="predicted"/>
<evidence type="ECO:0000313" key="3">
    <source>
        <dbReference type="EMBL" id="KIG13168.1"/>
    </source>
</evidence>
<dbReference type="PANTHER" id="PTHR22617:SF23">
    <property type="entry name" value="CHEMOTAXIS PROTEIN CHEW"/>
    <property type="match status" value="1"/>
</dbReference>
<dbReference type="Gene3D" id="2.30.30.40">
    <property type="entry name" value="SH3 Domains"/>
    <property type="match status" value="1"/>
</dbReference>
<name>A0A0C1ZQA9_9BACT</name>
<accession>A0A0C1ZQA9</accession>
<feature type="domain" description="CheW-like" evidence="2">
    <location>
        <begin position="27"/>
        <end position="174"/>
    </location>
</feature>
<dbReference type="Pfam" id="PF01584">
    <property type="entry name" value="CheW"/>
    <property type="match status" value="1"/>
</dbReference>
<dbReference type="GO" id="GO:0005829">
    <property type="term" value="C:cytosol"/>
    <property type="evidence" value="ECO:0007669"/>
    <property type="project" value="TreeGrafter"/>
</dbReference>
<evidence type="ECO:0000259" key="2">
    <source>
        <dbReference type="PROSITE" id="PS50851"/>
    </source>
</evidence>
<dbReference type="Proteomes" id="UP000031599">
    <property type="component" value="Unassembled WGS sequence"/>
</dbReference>
<dbReference type="EMBL" id="JMCC02000105">
    <property type="protein sequence ID" value="KIG13168.1"/>
    <property type="molecule type" value="Genomic_DNA"/>
</dbReference>
<dbReference type="InterPro" id="IPR002545">
    <property type="entry name" value="CheW-lke_dom"/>
</dbReference>
<dbReference type="GO" id="GO:0007165">
    <property type="term" value="P:signal transduction"/>
    <property type="evidence" value="ECO:0007669"/>
    <property type="project" value="InterPro"/>
</dbReference>
<comment type="caution">
    <text evidence="3">The sequence shown here is derived from an EMBL/GenBank/DDBJ whole genome shotgun (WGS) entry which is preliminary data.</text>
</comment>
<reference evidence="3 4" key="1">
    <citation type="submission" date="2014-12" db="EMBL/GenBank/DDBJ databases">
        <title>Genome assembly of Enhygromyxa salina DSM 15201.</title>
        <authorList>
            <person name="Sharma G."/>
            <person name="Subramanian S."/>
        </authorList>
    </citation>
    <scope>NUCLEOTIDE SEQUENCE [LARGE SCALE GENOMIC DNA]</scope>
    <source>
        <strain evidence="3 4">DSM 15201</strain>
    </source>
</reference>
<dbReference type="InterPro" id="IPR036061">
    <property type="entry name" value="CheW-like_dom_sf"/>
</dbReference>
<evidence type="ECO:0000256" key="1">
    <source>
        <dbReference type="SAM" id="MobiDB-lite"/>
    </source>
</evidence>
<dbReference type="SMART" id="SM00260">
    <property type="entry name" value="CheW"/>
    <property type="match status" value="1"/>
</dbReference>
<dbReference type="GO" id="GO:0006935">
    <property type="term" value="P:chemotaxis"/>
    <property type="evidence" value="ECO:0007669"/>
    <property type="project" value="InterPro"/>
</dbReference>
<protein>
    <submittedName>
        <fullName evidence="3">Positive regulator of CheA protein activity (CheW)</fullName>
    </submittedName>
</protein>
<gene>
    <name evidence="3" type="ORF">DB30_00476</name>
</gene>
<dbReference type="RefSeq" id="WP_052556226.1">
    <property type="nucleotide sequence ID" value="NZ_JMCC02000105.1"/>
</dbReference>
<dbReference type="SUPFAM" id="SSF50341">
    <property type="entry name" value="CheW-like"/>
    <property type="match status" value="1"/>
</dbReference>
<sequence length="179" mass="19173">MTSEIGSSPRGATTAWDDEEAPKGQDQLKLAGFFVGGGLYGIDIMRIKEVIQSAPYPTRPVPHAPPIIEGVITLRGVVIPVIDLRKRFNVEVDDAAIPFNKLIIVSVKGRIVGLKVDKVLGELRVDADEVRPAPSMLSASIGDDGEDFFSGVCKIENDVVFVVNLDGLIGSTSGSDRSR</sequence>
<evidence type="ECO:0000313" key="4">
    <source>
        <dbReference type="Proteomes" id="UP000031599"/>
    </source>
</evidence>
<organism evidence="3 4">
    <name type="scientific">Enhygromyxa salina</name>
    <dbReference type="NCBI Taxonomy" id="215803"/>
    <lineage>
        <taxon>Bacteria</taxon>
        <taxon>Pseudomonadati</taxon>
        <taxon>Myxococcota</taxon>
        <taxon>Polyangia</taxon>
        <taxon>Nannocystales</taxon>
        <taxon>Nannocystaceae</taxon>
        <taxon>Enhygromyxa</taxon>
    </lineage>
</organism>
<dbReference type="PANTHER" id="PTHR22617">
    <property type="entry name" value="CHEMOTAXIS SENSOR HISTIDINE KINASE-RELATED"/>
    <property type="match status" value="1"/>
</dbReference>